<dbReference type="PRINTS" id="PR00469">
    <property type="entry name" value="PNDRDTASEII"/>
</dbReference>
<comment type="caution">
    <text evidence="4">The sequence shown here is derived from an EMBL/GenBank/DDBJ whole genome shotgun (WGS) entry which is preliminary data.</text>
</comment>
<dbReference type="GO" id="GO:0016491">
    <property type="term" value="F:oxidoreductase activity"/>
    <property type="evidence" value="ECO:0007669"/>
    <property type="project" value="UniProtKB-KW"/>
</dbReference>
<dbReference type="InterPro" id="IPR036188">
    <property type="entry name" value="FAD/NAD-bd_sf"/>
</dbReference>
<protein>
    <submittedName>
        <fullName evidence="4">NAD(P)/FAD-dependent oxidoreductase</fullName>
    </submittedName>
</protein>
<accession>A0AAV3UQY0</accession>
<dbReference type="AlphaFoldDB" id="A0AAV3UQY0"/>
<dbReference type="Gene3D" id="3.50.50.60">
    <property type="entry name" value="FAD/NAD(P)-binding domain"/>
    <property type="match status" value="2"/>
</dbReference>
<dbReference type="PANTHER" id="PTHR48105">
    <property type="entry name" value="THIOREDOXIN REDUCTASE 1-RELATED-RELATED"/>
    <property type="match status" value="1"/>
</dbReference>
<evidence type="ECO:0000313" key="5">
    <source>
        <dbReference type="Proteomes" id="UP001501729"/>
    </source>
</evidence>
<evidence type="ECO:0000313" key="4">
    <source>
        <dbReference type="EMBL" id="GAA5064690.1"/>
    </source>
</evidence>
<feature type="domain" description="FAD/NAD(P)-binding" evidence="3">
    <location>
        <begin position="20"/>
        <end position="303"/>
    </location>
</feature>
<sequence length="323" mass="34589">MFDILIALAMQTSDGDGLDYDVLIIGGGPAGLSVALQLGRSLRSVLVCDSDEPRNGPAAESHGYLTRDGIAPHELRRLGREEVARYGGEFRDSQVTNVSKDEDGFTNTLDTGETVTSRKVVLATGVSDVLPDTDGFEELWGSGVHHCPYCHGYEVRGEQLGVFIKAPEGLEYAKLIYNLSEDLVVFTDGRDVFDKETRAAFVDRGIVIEDEPISALNSSEDGLESVSLVDGRDVARQALFYPPPIEQHSELSEQLGLQVNQAGLVETKRSQHGTGFTSVDGVFVAGDAASGSSQSIATAVGDGTEVGATVNMELSKETFEEGR</sequence>
<keyword evidence="1" id="KW-0285">Flavoprotein</keyword>
<reference evidence="4 5" key="1">
    <citation type="journal article" date="2019" name="Int. J. Syst. Evol. Microbiol.">
        <title>The Global Catalogue of Microorganisms (GCM) 10K type strain sequencing project: providing services to taxonomists for standard genome sequencing and annotation.</title>
        <authorList>
            <consortium name="The Broad Institute Genomics Platform"/>
            <consortium name="The Broad Institute Genome Sequencing Center for Infectious Disease"/>
            <person name="Wu L."/>
            <person name="Ma J."/>
        </authorList>
    </citation>
    <scope>NUCLEOTIDE SEQUENCE [LARGE SCALE GENOMIC DNA]</scope>
    <source>
        <strain evidence="4 5">JCM 17504</strain>
    </source>
</reference>
<gene>
    <name evidence="4" type="ORF">GCM10025751_54600</name>
</gene>
<dbReference type="Proteomes" id="UP001501729">
    <property type="component" value="Unassembled WGS sequence"/>
</dbReference>
<dbReference type="InterPro" id="IPR023753">
    <property type="entry name" value="FAD/NAD-binding_dom"/>
</dbReference>
<proteinExistence type="predicted"/>
<dbReference type="Pfam" id="PF07992">
    <property type="entry name" value="Pyr_redox_2"/>
    <property type="match status" value="1"/>
</dbReference>
<dbReference type="EMBL" id="BAABKX010000030">
    <property type="protein sequence ID" value="GAA5064690.1"/>
    <property type="molecule type" value="Genomic_DNA"/>
</dbReference>
<evidence type="ECO:0000256" key="1">
    <source>
        <dbReference type="ARBA" id="ARBA00022630"/>
    </source>
</evidence>
<dbReference type="InterPro" id="IPR050097">
    <property type="entry name" value="Ferredoxin-NADP_redctase_2"/>
</dbReference>
<dbReference type="SUPFAM" id="SSF51905">
    <property type="entry name" value="FAD/NAD(P)-binding domain"/>
    <property type="match status" value="1"/>
</dbReference>
<dbReference type="PRINTS" id="PR00368">
    <property type="entry name" value="FADPNR"/>
</dbReference>
<keyword evidence="2" id="KW-0560">Oxidoreductase</keyword>
<keyword evidence="5" id="KW-1185">Reference proteome</keyword>
<evidence type="ECO:0000259" key="3">
    <source>
        <dbReference type="Pfam" id="PF07992"/>
    </source>
</evidence>
<organism evidence="4 5">
    <name type="scientific">Haladaptatus pallidirubidus</name>
    <dbReference type="NCBI Taxonomy" id="1008152"/>
    <lineage>
        <taxon>Archaea</taxon>
        <taxon>Methanobacteriati</taxon>
        <taxon>Methanobacteriota</taxon>
        <taxon>Stenosarchaea group</taxon>
        <taxon>Halobacteria</taxon>
        <taxon>Halobacteriales</taxon>
        <taxon>Haladaptataceae</taxon>
        <taxon>Haladaptatus</taxon>
    </lineage>
</organism>
<name>A0AAV3UQY0_9EURY</name>
<evidence type="ECO:0000256" key="2">
    <source>
        <dbReference type="ARBA" id="ARBA00023002"/>
    </source>
</evidence>